<dbReference type="AlphaFoldDB" id="A0AA86TMB6"/>
<reference evidence="2" key="1">
    <citation type="submission" date="2023-06" db="EMBL/GenBank/DDBJ databases">
        <authorList>
            <person name="Kurt Z."/>
        </authorList>
    </citation>
    <scope>NUCLEOTIDE SEQUENCE</scope>
</reference>
<evidence type="ECO:0000313" key="2">
    <source>
        <dbReference type="EMBL" id="CAI9921686.1"/>
    </source>
</evidence>
<dbReference type="EMBL" id="CATOUU010000228">
    <property type="protein sequence ID" value="CAI9921686.1"/>
    <property type="molecule type" value="Genomic_DNA"/>
</dbReference>
<name>A0AA86TMB6_9EUKA</name>
<evidence type="ECO:0000313" key="4">
    <source>
        <dbReference type="Proteomes" id="UP001642409"/>
    </source>
</evidence>
<keyword evidence="1" id="KW-0812">Transmembrane</keyword>
<keyword evidence="4" id="KW-1185">Reference proteome</keyword>
<evidence type="ECO:0000256" key="1">
    <source>
        <dbReference type="SAM" id="Phobius"/>
    </source>
</evidence>
<keyword evidence="1" id="KW-1133">Transmembrane helix</keyword>
<feature type="transmembrane region" description="Helical" evidence="1">
    <location>
        <begin position="7"/>
        <end position="24"/>
    </location>
</feature>
<gene>
    <name evidence="3" type="ORF">HINF_LOCUS73902</name>
    <name evidence="2" type="ORF">HINF_LOCUS9331</name>
</gene>
<reference evidence="3 4" key="2">
    <citation type="submission" date="2024-07" db="EMBL/GenBank/DDBJ databases">
        <authorList>
            <person name="Akdeniz Z."/>
        </authorList>
    </citation>
    <scope>NUCLEOTIDE SEQUENCE [LARGE SCALE GENOMIC DNA]</scope>
</reference>
<keyword evidence="1" id="KW-0472">Membrane</keyword>
<comment type="caution">
    <text evidence="2">The sequence shown here is derived from an EMBL/GenBank/DDBJ whole genome shotgun (WGS) entry which is preliminary data.</text>
</comment>
<evidence type="ECO:0000313" key="3">
    <source>
        <dbReference type="EMBL" id="CAL6106729.1"/>
    </source>
</evidence>
<dbReference type="Proteomes" id="UP001642409">
    <property type="component" value="Unassembled WGS sequence"/>
</dbReference>
<sequence>MAKYLQLLRIIIIVVFIVRYISSFCDLDYGLLIHIQFDYFKRNYSHIQFLNPLNNVLKTALNLCARSQSDYSAPVQIILPDFQIEFVPNFLIRKYIWEI</sequence>
<protein>
    <submittedName>
        <fullName evidence="3">Hypothetical_protein</fullName>
    </submittedName>
</protein>
<accession>A0AA86TMB6</accession>
<proteinExistence type="predicted"/>
<organism evidence="2">
    <name type="scientific">Hexamita inflata</name>
    <dbReference type="NCBI Taxonomy" id="28002"/>
    <lineage>
        <taxon>Eukaryota</taxon>
        <taxon>Metamonada</taxon>
        <taxon>Diplomonadida</taxon>
        <taxon>Hexamitidae</taxon>
        <taxon>Hexamitinae</taxon>
        <taxon>Hexamita</taxon>
    </lineage>
</organism>
<dbReference type="EMBL" id="CAXDID020000615">
    <property type="protein sequence ID" value="CAL6106729.1"/>
    <property type="molecule type" value="Genomic_DNA"/>
</dbReference>